<dbReference type="GO" id="GO:0030655">
    <property type="term" value="P:beta-lactam antibiotic catabolic process"/>
    <property type="evidence" value="ECO:0007669"/>
    <property type="project" value="InterPro"/>
</dbReference>
<reference evidence="2 3" key="1">
    <citation type="journal article" date="2019" name="Nat. Microbiol.">
        <title>Mediterranean grassland soil C-N compound turnover is dependent on rainfall and depth, and is mediated by genomically divergent microorganisms.</title>
        <authorList>
            <person name="Diamond S."/>
            <person name="Andeer P.F."/>
            <person name="Li Z."/>
            <person name="Crits-Christoph A."/>
            <person name="Burstein D."/>
            <person name="Anantharaman K."/>
            <person name="Lane K.R."/>
            <person name="Thomas B.C."/>
            <person name="Pan C."/>
            <person name="Northen T.R."/>
            <person name="Banfield J.F."/>
        </authorList>
    </citation>
    <scope>NUCLEOTIDE SEQUENCE [LARGE SCALE GENOMIC DNA]</scope>
    <source>
        <strain evidence="2">NP_2</strain>
    </source>
</reference>
<dbReference type="EMBL" id="VBAJ01000304">
    <property type="protein sequence ID" value="TMJ02471.1"/>
    <property type="molecule type" value="Genomic_DNA"/>
</dbReference>
<comment type="caution">
    <text evidence="2">The sequence shown here is derived from an EMBL/GenBank/DDBJ whole genome shotgun (WGS) entry which is preliminary data.</text>
</comment>
<proteinExistence type="predicted"/>
<dbReference type="AlphaFoldDB" id="A0A537L3C6"/>
<dbReference type="InterPro" id="IPR045155">
    <property type="entry name" value="Beta-lactam_cat"/>
</dbReference>
<dbReference type="Proteomes" id="UP000318661">
    <property type="component" value="Unassembled WGS sequence"/>
</dbReference>
<evidence type="ECO:0000259" key="1">
    <source>
        <dbReference type="Pfam" id="PF13354"/>
    </source>
</evidence>
<accession>A0A537L3C6</accession>
<name>A0A537L3C6_9BACT</name>
<dbReference type="Pfam" id="PF13354">
    <property type="entry name" value="Beta-lactamase2"/>
    <property type="match status" value="1"/>
</dbReference>
<dbReference type="InterPro" id="IPR012338">
    <property type="entry name" value="Beta-lactam/transpept-like"/>
</dbReference>
<dbReference type="PANTHER" id="PTHR35333:SF4">
    <property type="entry name" value="SLR0121 PROTEIN"/>
    <property type="match status" value="1"/>
</dbReference>
<dbReference type="PANTHER" id="PTHR35333">
    <property type="entry name" value="BETA-LACTAMASE"/>
    <property type="match status" value="1"/>
</dbReference>
<sequence length="280" mass="30607">MNPPAVVQDIERLAGRFSGVLGVWSHSLTSGEMVEWNAQDVFPAASAIKLPILYEVYRQAGEERFRLTDTRTVEAADVVPGSGVLKDLTPPVSLPVRDLAMLMIVVSDNTAANLMIDLVGIDAINRSMQALGLTATVMEYKFFHAPPSSRGARSTPADLGCLMTQIADHKVLTPGACEEMLGILRRQHYTDYVTRRIPEYDGFLETGTEPVITVASKSGSIRGTRNDVALVEGRDCRYVIAMMSRDCKDRRFYVDNEAAVLLADVSALIYGYFGAGRGRG</sequence>
<dbReference type="GO" id="GO:0008800">
    <property type="term" value="F:beta-lactamase activity"/>
    <property type="evidence" value="ECO:0007669"/>
    <property type="project" value="InterPro"/>
</dbReference>
<gene>
    <name evidence="2" type="ORF">E6G99_12180</name>
</gene>
<dbReference type="InterPro" id="IPR000871">
    <property type="entry name" value="Beta-lactam_class-A"/>
</dbReference>
<dbReference type="SUPFAM" id="SSF56601">
    <property type="entry name" value="beta-lactamase/transpeptidase-like"/>
    <property type="match status" value="1"/>
</dbReference>
<dbReference type="Gene3D" id="3.40.710.10">
    <property type="entry name" value="DD-peptidase/beta-lactamase superfamily"/>
    <property type="match status" value="1"/>
</dbReference>
<feature type="domain" description="Beta-lactamase class A catalytic" evidence="1">
    <location>
        <begin position="22"/>
        <end position="243"/>
    </location>
</feature>
<keyword evidence="2" id="KW-0378">Hydrolase</keyword>
<dbReference type="GO" id="GO:0046677">
    <property type="term" value="P:response to antibiotic"/>
    <property type="evidence" value="ECO:0007669"/>
    <property type="project" value="InterPro"/>
</dbReference>
<protein>
    <submittedName>
        <fullName evidence="2">Serine hydrolase</fullName>
    </submittedName>
</protein>
<evidence type="ECO:0000313" key="2">
    <source>
        <dbReference type="EMBL" id="TMJ02471.1"/>
    </source>
</evidence>
<evidence type="ECO:0000313" key="3">
    <source>
        <dbReference type="Proteomes" id="UP000318661"/>
    </source>
</evidence>
<organism evidence="2 3">
    <name type="scientific">Candidatus Segetimicrobium genomatis</name>
    <dbReference type="NCBI Taxonomy" id="2569760"/>
    <lineage>
        <taxon>Bacteria</taxon>
        <taxon>Bacillati</taxon>
        <taxon>Candidatus Sysuimicrobiota</taxon>
        <taxon>Candidatus Sysuimicrobiia</taxon>
        <taxon>Candidatus Sysuimicrobiales</taxon>
        <taxon>Candidatus Segetimicrobiaceae</taxon>
        <taxon>Candidatus Segetimicrobium</taxon>
    </lineage>
</organism>